<keyword evidence="6 11" id="KW-1133">Transmembrane helix</keyword>
<dbReference type="Pfam" id="PF03924">
    <property type="entry name" value="CHASE"/>
    <property type="match status" value="1"/>
</dbReference>
<organism evidence="18 19">
    <name type="scientific">Roseateles flavus</name>
    <dbReference type="NCBI Taxonomy" id="3149041"/>
    <lineage>
        <taxon>Bacteria</taxon>
        <taxon>Pseudomonadati</taxon>
        <taxon>Pseudomonadota</taxon>
        <taxon>Betaproteobacteria</taxon>
        <taxon>Burkholderiales</taxon>
        <taxon>Sphaerotilaceae</taxon>
        <taxon>Roseateles</taxon>
    </lineage>
</organism>
<dbReference type="InterPro" id="IPR042240">
    <property type="entry name" value="CHASE_sf"/>
</dbReference>
<evidence type="ECO:0000259" key="13">
    <source>
        <dbReference type="PROSITE" id="PS50110"/>
    </source>
</evidence>
<dbReference type="InterPro" id="IPR013655">
    <property type="entry name" value="PAS_fold_3"/>
</dbReference>
<dbReference type="Gene3D" id="1.20.120.160">
    <property type="entry name" value="HPT domain"/>
    <property type="match status" value="1"/>
</dbReference>
<comment type="catalytic activity">
    <reaction evidence="1">
        <text>ATP + protein L-histidine = ADP + protein N-phospho-L-histidine.</text>
        <dbReference type="EC" id="2.7.13.3"/>
    </reaction>
</comment>
<dbReference type="Gene3D" id="3.40.50.2300">
    <property type="match status" value="1"/>
</dbReference>
<dbReference type="Pfam" id="PF02518">
    <property type="entry name" value="HATPase_c"/>
    <property type="match status" value="1"/>
</dbReference>
<dbReference type="InterPro" id="IPR003594">
    <property type="entry name" value="HATPase_dom"/>
</dbReference>
<dbReference type="SUPFAM" id="SSF47384">
    <property type="entry name" value="Homodimeric domain of signal transducing histidine kinase"/>
    <property type="match status" value="1"/>
</dbReference>
<dbReference type="InterPro" id="IPR004358">
    <property type="entry name" value="Sig_transdc_His_kin-like_C"/>
</dbReference>
<evidence type="ECO:0000259" key="17">
    <source>
        <dbReference type="PROSITE" id="PS50894"/>
    </source>
</evidence>
<evidence type="ECO:0000259" key="12">
    <source>
        <dbReference type="PROSITE" id="PS50109"/>
    </source>
</evidence>
<dbReference type="SMART" id="SM01079">
    <property type="entry name" value="CHASE"/>
    <property type="match status" value="1"/>
</dbReference>
<feature type="domain" description="PAS" evidence="14">
    <location>
        <begin position="875"/>
        <end position="940"/>
    </location>
</feature>
<dbReference type="InterPro" id="IPR008207">
    <property type="entry name" value="Sig_transdc_His_kin_Hpt_dom"/>
</dbReference>
<proteinExistence type="predicted"/>
<comment type="caution">
    <text evidence="18">The sequence shown here is derived from an EMBL/GenBank/DDBJ whole genome shotgun (WGS) entry which is preliminary data.</text>
</comment>
<evidence type="ECO:0000313" key="18">
    <source>
        <dbReference type="EMBL" id="MEO3711759.1"/>
    </source>
</evidence>
<dbReference type="RefSeq" id="WP_347605951.1">
    <property type="nucleotide sequence ID" value="NZ_JBDPZC010000001.1"/>
</dbReference>
<evidence type="ECO:0000256" key="5">
    <source>
        <dbReference type="ARBA" id="ARBA00022692"/>
    </source>
</evidence>
<dbReference type="Pfam" id="PF12860">
    <property type="entry name" value="PAS_7"/>
    <property type="match status" value="1"/>
</dbReference>
<dbReference type="PROSITE" id="PS50894">
    <property type="entry name" value="HPT"/>
    <property type="match status" value="1"/>
</dbReference>
<evidence type="ECO:0000256" key="2">
    <source>
        <dbReference type="ARBA" id="ARBA00004370"/>
    </source>
</evidence>
<dbReference type="PANTHER" id="PTHR45339">
    <property type="entry name" value="HYBRID SIGNAL TRANSDUCTION HISTIDINE KINASE J"/>
    <property type="match status" value="1"/>
</dbReference>
<dbReference type="PROSITE" id="PS51257">
    <property type="entry name" value="PROKAR_LIPOPROTEIN"/>
    <property type="match status" value="1"/>
</dbReference>
<feature type="domain" description="CHASE" evidence="16">
    <location>
        <begin position="143"/>
        <end position="269"/>
    </location>
</feature>
<feature type="domain" description="PAC" evidence="15">
    <location>
        <begin position="554"/>
        <end position="607"/>
    </location>
</feature>
<evidence type="ECO:0000256" key="3">
    <source>
        <dbReference type="ARBA" id="ARBA00012438"/>
    </source>
</evidence>
<dbReference type="PRINTS" id="PR00344">
    <property type="entry name" value="BCTRLSENSOR"/>
</dbReference>
<evidence type="ECO:0000256" key="6">
    <source>
        <dbReference type="ARBA" id="ARBA00022989"/>
    </source>
</evidence>
<keyword evidence="7" id="KW-0902">Two-component regulatory system</keyword>
<feature type="domain" description="PAS" evidence="14">
    <location>
        <begin position="477"/>
        <end position="550"/>
    </location>
</feature>
<keyword evidence="4 10" id="KW-0597">Phosphoprotein</keyword>
<dbReference type="InterPro" id="IPR036097">
    <property type="entry name" value="HisK_dim/P_sf"/>
</dbReference>
<evidence type="ECO:0000259" key="15">
    <source>
        <dbReference type="PROSITE" id="PS50113"/>
    </source>
</evidence>
<evidence type="ECO:0000256" key="1">
    <source>
        <dbReference type="ARBA" id="ARBA00000085"/>
    </source>
</evidence>
<dbReference type="Pfam" id="PF00072">
    <property type="entry name" value="Response_reg"/>
    <property type="match status" value="1"/>
</dbReference>
<dbReference type="CDD" id="cd00082">
    <property type="entry name" value="HisKA"/>
    <property type="match status" value="1"/>
</dbReference>
<feature type="domain" description="Response regulatory" evidence="13">
    <location>
        <begin position="1275"/>
        <end position="1392"/>
    </location>
</feature>
<keyword evidence="8 11" id="KW-0472">Membrane</keyword>
<feature type="transmembrane region" description="Helical" evidence="11">
    <location>
        <begin position="310"/>
        <end position="334"/>
    </location>
</feature>
<evidence type="ECO:0000256" key="9">
    <source>
        <dbReference type="PROSITE-ProRule" id="PRU00110"/>
    </source>
</evidence>
<dbReference type="PROSITE" id="PS50112">
    <property type="entry name" value="PAS"/>
    <property type="match status" value="3"/>
</dbReference>
<dbReference type="EC" id="2.7.13.3" evidence="3"/>
<dbReference type="Pfam" id="PF08448">
    <property type="entry name" value="PAS_4"/>
    <property type="match status" value="1"/>
</dbReference>
<dbReference type="SUPFAM" id="SSF52172">
    <property type="entry name" value="CheY-like"/>
    <property type="match status" value="1"/>
</dbReference>
<dbReference type="InterPro" id="IPR000014">
    <property type="entry name" value="PAS"/>
</dbReference>
<dbReference type="CDD" id="cd00130">
    <property type="entry name" value="PAS"/>
    <property type="match status" value="4"/>
</dbReference>
<evidence type="ECO:0000256" key="8">
    <source>
        <dbReference type="ARBA" id="ARBA00023136"/>
    </source>
</evidence>
<dbReference type="CDD" id="cd17546">
    <property type="entry name" value="REC_hyHK_CKI1_RcsC-like"/>
    <property type="match status" value="1"/>
</dbReference>
<dbReference type="NCBIfam" id="TIGR00229">
    <property type="entry name" value="sensory_box"/>
    <property type="match status" value="4"/>
</dbReference>
<dbReference type="PANTHER" id="PTHR45339:SF6">
    <property type="entry name" value="SENSORY HISTIDINE PROTEIN KINASE"/>
    <property type="match status" value="1"/>
</dbReference>
<dbReference type="PROSITE" id="PS50110">
    <property type="entry name" value="RESPONSE_REGULATORY"/>
    <property type="match status" value="1"/>
</dbReference>
<feature type="modified residue" description="Phosphohistidine" evidence="9">
    <location>
        <position position="1476"/>
    </location>
</feature>
<dbReference type="InterPro" id="IPR001789">
    <property type="entry name" value="Sig_transdc_resp-reg_receiver"/>
</dbReference>
<dbReference type="Pfam" id="PF01627">
    <property type="entry name" value="Hpt"/>
    <property type="match status" value="1"/>
</dbReference>
<dbReference type="Gene3D" id="2.10.70.100">
    <property type="match status" value="1"/>
</dbReference>
<accession>A0ABV0G9S9</accession>
<dbReference type="SUPFAM" id="SSF55874">
    <property type="entry name" value="ATPase domain of HSP90 chaperone/DNA topoisomerase II/histidine kinase"/>
    <property type="match status" value="1"/>
</dbReference>
<feature type="domain" description="Histidine kinase" evidence="12">
    <location>
        <begin position="1025"/>
        <end position="1250"/>
    </location>
</feature>
<dbReference type="InterPro" id="IPR005467">
    <property type="entry name" value="His_kinase_dom"/>
</dbReference>
<name>A0ABV0G9S9_9BURK</name>
<dbReference type="PROSITE" id="PS50113">
    <property type="entry name" value="PAC"/>
    <property type="match status" value="4"/>
</dbReference>
<feature type="domain" description="PAC" evidence="15">
    <location>
        <begin position="955"/>
        <end position="1007"/>
    </location>
</feature>
<dbReference type="Pfam" id="PF13426">
    <property type="entry name" value="PAS_9"/>
    <property type="match status" value="1"/>
</dbReference>
<dbReference type="CDD" id="cd16922">
    <property type="entry name" value="HATPase_EvgS-ArcB-TorS-like"/>
    <property type="match status" value="1"/>
</dbReference>
<dbReference type="PROSITE" id="PS50839">
    <property type="entry name" value="CHASE"/>
    <property type="match status" value="1"/>
</dbReference>
<dbReference type="Gene3D" id="1.10.287.130">
    <property type="match status" value="1"/>
</dbReference>
<dbReference type="Gene3D" id="3.30.450.20">
    <property type="entry name" value="PAS domain"/>
    <property type="match status" value="5"/>
</dbReference>
<dbReference type="PROSITE" id="PS50109">
    <property type="entry name" value="HIS_KIN"/>
    <property type="match status" value="1"/>
</dbReference>
<evidence type="ECO:0000256" key="4">
    <source>
        <dbReference type="ARBA" id="ARBA00022553"/>
    </source>
</evidence>
<dbReference type="InterPro" id="IPR036890">
    <property type="entry name" value="HATPase_C_sf"/>
</dbReference>
<feature type="domain" description="PAC" evidence="15">
    <location>
        <begin position="683"/>
        <end position="734"/>
    </location>
</feature>
<sequence>MPRFTSRWLLLRRPDGLAATVLLLGLVIAACSGIWIEQRETRSAQARFDRLGERVEREVARRLQLPVYGMHGARGLFAATGQVTLPQFRAYVESRQLEQEFPGIRGFGLIERVPHEALASFIDARWREGQTDYAVQDLGPPGSPHYLIKYLEPLAPNRPALGLDLAGDATRRQAVEQAIDTGRPVLSERLVLRQDASQSVGFLLLVPFYRPGSDPQTSEQRRRALMGLLFAPLVAHEMFEQLGYVTDGQLAVSLYDGEQADAAQLIHRSEPELDEQGAAFRTWHTLTVAQRRLSVQGLSTPVFEQSSVSMAWTGVVVGGALLSAALAFATWLLASARQRAETLAHAMTADLQRLALVARGTSNAVIATDAQLRINWVNEGFTRITGYDAEEVLGRTPAEVLSSGLAAPETLHTLAEAAREGKGCRVEILNRRKDGRLNWVDTELQPVRDEDGSLTGFIEIALDITERKAAAEQLAREQLRLQSIIDGTGAGTWEWDLAHDTVRFNEEWAQMLGYTLADLEPITKQTWERLTHPGDLQRATRVLKDHLQGATPQYETEMRLRHRDGHWVWVMTRGKVAARDAQGQPLLVAGTHLDISGRKRVEQDLRNNEAVLEQAGRIAGLGAWQLELKPQRLHWSAQMFRIHDLDPASPQPNPEEALRFFDAETRAQINTATQALVSEGTPQDLELRLLTARGREIWVRSVTQPEFDGGRVVRIVGTLQDITERRRLEDSLRRNHDVLRSVLDNLPCGLSVFDAQLHLVADNQLFRDLLAFPPQLFEAELRGEPVRFEEIIRFNAQRGEYGESQDLEATVDAIIERARQPTLHQFERTRPDGTVLDIRGAPMPGGGFVTTYIDVTQQRHAAQELAKALLLQKAVMDASSKVAIMGSNRQRIVNVFNKGAELMTGYSAAEMIGKASASTLFDPAELEAYGREISTQVGEPLSGFAALVHPSQLGREVECHYVRKDGSSFPALRVVTEMRTPDGELFGYLGVGFDISRQKQTEAELREATATAEAASAAMGQFLANMSHEIRTPMNAVLGLLQLLQRTPLDERQRDYVSKTERAGRSLLGLLNDILDFSKIEAGKMQVDSHPFSPQTLLDDLRVILTGNVRHRPLALHFELDPTLPPALLGDSLRLQQVLINLGGNAIKFTPEGQVQVSLRREPPLAGDPPGSVRMEFRVSDSGIGIDPAHQQKIFEGFTQAEASTTRRFGGTGLGLSISQRLVQLMGGQLQLHSTPGQGSEFFFSLALPEADPAQLPAPTHSAAPVGSSRLQGLRLLVVEDNRINQQVARELLEDEGARIEVAGNGALALQRLAEDAAFDLILMDVQMPEMDGYTATRALRADARLAHLPVIAMTANTMESDREAARAAGMDGHVGKPFELDELVAVINRRLGRMPATDAPVVAAPSGTTQVPPALQARGLALGLDLADGLARLMGRPERYLRICRGFVDDAAALAPRLQPLLDASRWTDAAALLHGLRGLAATVGARRVADLAFRCEQDFKKGEAPPPAEVQALLQAATLAGELLPLAQALQASAGPTSEAAAAFDPQPLREALATLRARLAESDMAAFDQLEQLRPLCEARPELAEPFDALDRSMALLDFVSADHSCAQMLDALPHD</sequence>
<dbReference type="InterPro" id="IPR001610">
    <property type="entry name" value="PAC"/>
</dbReference>
<feature type="modified residue" description="4-aspartylphosphate" evidence="10">
    <location>
        <position position="1325"/>
    </location>
</feature>
<dbReference type="InterPro" id="IPR000700">
    <property type="entry name" value="PAS-assoc_C"/>
</dbReference>
<dbReference type="InterPro" id="IPR013656">
    <property type="entry name" value="PAS_4"/>
</dbReference>
<dbReference type="SMART" id="SM00086">
    <property type="entry name" value="PAC"/>
    <property type="match status" value="4"/>
</dbReference>
<dbReference type="Pfam" id="PF00512">
    <property type="entry name" value="HisKA"/>
    <property type="match status" value="1"/>
</dbReference>
<reference evidence="18 19" key="1">
    <citation type="submission" date="2024-05" db="EMBL/GenBank/DDBJ databases">
        <title>Roseateles sp. 2.12 16S ribosomal RNA gene Genome sequencing and assembly.</title>
        <authorList>
            <person name="Woo H."/>
        </authorList>
    </citation>
    <scope>NUCLEOTIDE SEQUENCE [LARGE SCALE GENOMIC DNA]</scope>
    <source>
        <strain evidence="18 19">2.12</strain>
    </source>
</reference>
<comment type="subcellular location">
    <subcellularLocation>
        <location evidence="2">Membrane</location>
    </subcellularLocation>
</comment>
<dbReference type="Gene3D" id="3.30.450.350">
    <property type="entry name" value="CHASE domain"/>
    <property type="match status" value="1"/>
</dbReference>
<evidence type="ECO:0000313" key="19">
    <source>
        <dbReference type="Proteomes" id="UP001462640"/>
    </source>
</evidence>
<dbReference type="InterPro" id="IPR035965">
    <property type="entry name" value="PAS-like_dom_sf"/>
</dbReference>
<dbReference type="InterPro" id="IPR036641">
    <property type="entry name" value="HPT_dom_sf"/>
</dbReference>
<evidence type="ECO:0000256" key="7">
    <source>
        <dbReference type="ARBA" id="ARBA00023012"/>
    </source>
</evidence>
<dbReference type="SMART" id="SM00091">
    <property type="entry name" value="PAS"/>
    <property type="match status" value="4"/>
</dbReference>
<dbReference type="SUPFAM" id="SSF47226">
    <property type="entry name" value="Histidine-containing phosphotransfer domain, HPT domain"/>
    <property type="match status" value="1"/>
</dbReference>
<dbReference type="Pfam" id="PF08447">
    <property type="entry name" value="PAS_3"/>
    <property type="match status" value="2"/>
</dbReference>
<keyword evidence="5 11" id="KW-0812">Transmembrane</keyword>
<dbReference type="Proteomes" id="UP001462640">
    <property type="component" value="Unassembled WGS sequence"/>
</dbReference>
<protein>
    <recommendedName>
        <fullName evidence="3">histidine kinase</fullName>
        <ecNumber evidence="3">2.7.13.3</ecNumber>
    </recommendedName>
</protein>
<dbReference type="SUPFAM" id="SSF55785">
    <property type="entry name" value="PYP-like sensor domain (PAS domain)"/>
    <property type="match status" value="5"/>
</dbReference>
<dbReference type="SMART" id="SM00448">
    <property type="entry name" value="REC"/>
    <property type="match status" value="1"/>
</dbReference>
<evidence type="ECO:0000256" key="11">
    <source>
        <dbReference type="SAM" id="Phobius"/>
    </source>
</evidence>
<dbReference type="Gene3D" id="3.30.565.10">
    <property type="entry name" value="Histidine kinase-like ATPase, C-terminal domain"/>
    <property type="match status" value="1"/>
</dbReference>
<feature type="domain" description="PAS" evidence="14">
    <location>
        <begin position="350"/>
        <end position="396"/>
    </location>
</feature>
<dbReference type="EMBL" id="JBDPZC010000001">
    <property type="protein sequence ID" value="MEO3711759.1"/>
    <property type="molecule type" value="Genomic_DNA"/>
</dbReference>
<feature type="domain" description="HPt" evidence="17">
    <location>
        <begin position="1437"/>
        <end position="1543"/>
    </location>
</feature>
<evidence type="ECO:0000259" key="14">
    <source>
        <dbReference type="PROSITE" id="PS50112"/>
    </source>
</evidence>
<dbReference type="SMART" id="SM00387">
    <property type="entry name" value="HATPase_c"/>
    <property type="match status" value="1"/>
</dbReference>
<gene>
    <name evidence="18" type="ORF">ABDJ40_03160</name>
</gene>
<dbReference type="InterPro" id="IPR011006">
    <property type="entry name" value="CheY-like_superfamily"/>
</dbReference>
<dbReference type="SMART" id="SM00388">
    <property type="entry name" value="HisKA"/>
    <property type="match status" value="1"/>
</dbReference>
<feature type="domain" description="PAC" evidence="15">
    <location>
        <begin position="422"/>
        <end position="476"/>
    </location>
</feature>
<keyword evidence="19" id="KW-1185">Reference proteome</keyword>
<evidence type="ECO:0000256" key="10">
    <source>
        <dbReference type="PROSITE-ProRule" id="PRU00169"/>
    </source>
</evidence>
<evidence type="ECO:0000259" key="16">
    <source>
        <dbReference type="PROSITE" id="PS50839"/>
    </source>
</evidence>
<dbReference type="InterPro" id="IPR003661">
    <property type="entry name" value="HisK_dim/P_dom"/>
</dbReference>
<dbReference type="InterPro" id="IPR006189">
    <property type="entry name" value="CHASE_dom"/>
</dbReference>